<dbReference type="AlphaFoldDB" id="A0A1J1IMU2"/>
<keyword evidence="2" id="KW-0812">Transmembrane</keyword>
<dbReference type="Proteomes" id="UP000183832">
    <property type="component" value="Unassembled WGS sequence"/>
</dbReference>
<feature type="transmembrane region" description="Helical" evidence="2">
    <location>
        <begin position="20"/>
        <end position="45"/>
    </location>
</feature>
<feature type="transmembrane region" description="Helical" evidence="2">
    <location>
        <begin position="65"/>
        <end position="92"/>
    </location>
</feature>
<organism evidence="3 4">
    <name type="scientific">Clunio marinus</name>
    <dbReference type="NCBI Taxonomy" id="568069"/>
    <lineage>
        <taxon>Eukaryota</taxon>
        <taxon>Metazoa</taxon>
        <taxon>Ecdysozoa</taxon>
        <taxon>Arthropoda</taxon>
        <taxon>Hexapoda</taxon>
        <taxon>Insecta</taxon>
        <taxon>Pterygota</taxon>
        <taxon>Neoptera</taxon>
        <taxon>Endopterygota</taxon>
        <taxon>Diptera</taxon>
        <taxon>Nematocera</taxon>
        <taxon>Chironomoidea</taxon>
        <taxon>Chironomidae</taxon>
        <taxon>Clunio</taxon>
    </lineage>
</organism>
<keyword evidence="2" id="KW-1133">Transmembrane helix</keyword>
<gene>
    <name evidence="3" type="ORF">CLUMA_CG014316</name>
</gene>
<dbReference type="EMBL" id="CVRI01000055">
    <property type="protein sequence ID" value="CRL01547.1"/>
    <property type="molecule type" value="Genomic_DNA"/>
</dbReference>
<feature type="compositionally biased region" description="Polar residues" evidence="1">
    <location>
        <begin position="206"/>
        <end position="223"/>
    </location>
</feature>
<feature type="transmembrane region" description="Helical" evidence="2">
    <location>
        <begin position="134"/>
        <end position="156"/>
    </location>
</feature>
<proteinExistence type="predicted"/>
<evidence type="ECO:0000313" key="4">
    <source>
        <dbReference type="Proteomes" id="UP000183832"/>
    </source>
</evidence>
<feature type="region of interest" description="Disordered" evidence="1">
    <location>
        <begin position="201"/>
        <end position="223"/>
    </location>
</feature>
<sequence length="223" mass="24640">MRFKVNNFLGCISLESGGLIIGWSTIVLSIIISLISIALIAISIVAFNGLNSGVSDAEGLALGRVLLTILIIIISIYLLISMAYFVAGILLVRSVKKRSPDKMMLFMALLAIAIFFSVLQLITSFIGLVNIGAYAIGGVIVGILIVAFDLYIFVCIKSLHDLFKKEKLNRMQGGQVQVQQPYNFQQQPTVVYFQQQQPYQQPYQQGSSAPQTELPQQQQIHEK</sequence>
<reference evidence="3 4" key="1">
    <citation type="submission" date="2015-04" db="EMBL/GenBank/DDBJ databases">
        <authorList>
            <person name="Syromyatnikov M.Y."/>
            <person name="Popov V.N."/>
        </authorList>
    </citation>
    <scope>NUCLEOTIDE SEQUENCE [LARGE SCALE GENOMIC DNA]</scope>
</reference>
<protein>
    <submittedName>
        <fullName evidence="3">CLUMA_CG014316, isoform A</fullName>
    </submittedName>
</protein>
<feature type="transmembrane region" description="Helical" evidence="2">
    <location>
        <begin position="104"/>
        <end position="128"/>
    </location>
</feature>
<name>A0A1J1IMU2_9DIPT</name>
<evidence type="ECO:0000256" key="1">
    <source>
        <dbReference type="SAM" id="MobiDB-lite"/>
    </source>
</evidence>
<keyword evidence="4" id="KW-1185">Reference proteome</keyword>
<evidence type="ECO:0000256" key="2">
    <source>
        <dbReference type="SAM" id="Phobius"/>
    </source>
</evidence>
<evidence type="ECO:0000313" key="3">
    <source>
        <dbReference type="EMBL" id="CRL01547.1"/>
    </source>
</evidence>
<accession>A0A1J1IMU2</accession>
<keyword evidence="2" id="KW-0472">Membrane</keyword>